<organism evidence="1 2">
    <name type="scientific">Nicotiana attenuata</name>
    <name type="common">Coyote tobacco</name>
    <dbReference type="NCBI Taxonomy" id="49451"/>
    <lineage>
        <taxon>Eukaryota</taxon>
        <taxon>Viridiplantae</taxon>
        <taxon>Streptophyta</taxon>
        <taxon>Embryophyta</taxon>
        <taxon>Tracheophyta</taxon>
        <taxon>Spermatophyta</taxon>
        <taxon>Magnoliopsida</taxon>
        <taxon>eudicotyledons</taxon>
        <taxon>Gunneridae</taxon>
        <taxon>Pentapetalae</taxon>
        <taxon>asterids</taxon>
        <taxon>lamiids</taxon>
        <taxon>Solanales</taxon>
        <taxon>Solanaceae</taxon>
        <taxon>Nicotianoideae</taxon>
        <taxon>Nicotianeae</taxon>
        <taxon>Nicotiana</taxon>
    </lineage>
</organism>
<proteinExistence type="predicted"/>
<comment type="caution">
    <text evidence="1">The sequence shown here is derived from an EMBL/GenBank/DDBJ whole genome shotgun (WGS) entry which is preliminary data.</text>
</comment>
<protein>
    <submittedName>
        <fullName evidence="1">Uncharacterized protein</fullName>
    </submittedName>
</protein>
<evidence type="ECO:0000313" key="2">
    <source>
        <dbReference type="Proteomes" id="UP000187609"/>
    </source>
</evidence>
<keyword evidence="2" id="KW-1185">Reference proteome</keyword>
<sequence>MVRMLQNNIKQEYSRMELIIIQTSRLALQRFTFFYHLCTWNITLINMHNEERSIVNKLAKPKSHADCCNFSAFNAA</sequence>
<accession>A0A1J6IGZ7</accession>
<reference evidence="1" key="1">
    <citation type="submission" date="2016-11" db="EMBL/GenBank/DDBJ databases">
        <title>The genome of Nicotiana attenuata.</title>
        <authorList>
            <person name="Xu S."/>
            <person name="Brockmoeller T."/>
            <person name="Gaquerel E."/>
            <person name="Navarro A."/>
            <person name="Kuhl H."/>
            <person name="Gase K."/>
            <person name="Ling Z."/>
            <person name="Zhou W."/>
            <person name="Kreitzer C."/>
            <person name="Stanke M."/>
            <person name="Tang H."/>
            <person name="Lyons E."/>
            <person name="Pandey P."/>
            <person name="Pandey S.P."/>
            <person name="Timmermann B."/>
            <person name="Baldwin I.T."/>
        </authorList>
    </citation>
    <scope>NUCLEOTIDE SEQUENCE [LARGE SCALE GENOMIC DNA]</scope>
    <source>
        <strain evidence="1">UT</strain>
    </source>
</reference>
<gene>
    <name evidence="1" type="ORF">A4A49_01322</name>
</gene>
<dbReference type="AlphaFoldDB" id="A0A1J6IGZ7"/>
<name>A0A1J6IGZ7_NICAT</name>
<dbReference type="EMBL" id="MJEQ01037187">
    <property type="protein sequence ID" value="OIT03652.1"/>
    <property type="molecule type" value="Genomic_DNA"/>
</dbReference>
<dbReference type="Gramene" id="OIT03652">
    <property type="protein sequence ID" value="OIT03652"/>
    <property type="gene ID" value="A4A49_01322"/>
</dbReference>
<dbReference type="Proteomes" id="UP000187609">
    <property type="component" value="Unassembled WGS sequence"/>
</dbReference>
<evidence type="ECO:0000313" key="1">
    <source>
        <dbReference type="EMBL" id="OIT03652.1"/>
    </source>
</evidence>